<comment type="similarity">
    <text evidence="1">Belongs to the protein kinase superfamily. ADCK protein kinase family.</text>
</comment>
<protein>
    <submittedName>
        <fullName evidence="6">AarF/ABC1/UbiB kinase family protein</fullName>
    </submittedName>
</protein>
<dbReference type="EMBL" id="CP043869">
    <property type="protein sequence ID" value="QEQ98271.1"/>
    <property type="molecule type" value="Genomic_DNA"/>
</dbReference>
<dbReference type="InterPro" id="IPR051409">
    <property type="entry name" value="Atypical_kinase_ADCK"/>
</dbReference>
<keyword evidence="3" id="KW-0547">Nucleotide-binding</keyword>
<dbReference type="Proteomes" id="UP000324760">
    <property type="component" value="Chromosome"/>
</dbReference>
<proteinExistence type="inferred from homology"/>
<dbReference type="InterPro" id="IPR004147">
    <property type="entry name" value="ABC1_dom"/>
</dbReference>
<dbReference type="Pfam" id="PF03109">
    <property type="entry name" value="ABC1"/>
    <property type="match status" value="1"/>
</dbReference>
<evidence type="ECO:0000256" key="1">
    <source>
        <dbReference type="ARBA" id="ARBA00009670"/>
    </source>
</evidence>
<dbReference type="PANTHER" id="PTHR43851:SF3">
    <property type="entry name" value="COENZYME Q8"/>
    <property type="match status" value="1"/>
</dbReference>
<dbReference type="InterPro" id="IPR034646">
    <property type="entry name" value="ADCK3_dom"/>
</dbReference>
<dbReference type="GO" id="GO:0016301">
    <property type="term" value="F:kinase activity"/>
    <property type="evidence" value="ECO:0007669"/>
    <property type="project" value="UniProtKB-KW"/>
</dbReference>
<dbReference type="AlphaFoldDB" id="A0A5P1RGN7"/>
<dbReference type="OrthoDB" id="9795390at2"/>
<evidence type="ECO:0000259" key="5">
    <source>
        <dbReference type="Pfam" id="PF03109"/>
    </source>
</evidence>
<dbReference type="KEGG" id="ncu:F0U83_00695"/>
<evidence type="ECO:0000256" key="2">
    <source>
        <dbReference type="ARBA" id="ARBA00022679"/>
    </source>
</evidence>
<keyword evidence="7" id="KW-1185">Reference proteome</keyword>
<dbReference type="GO" id="GO:0005524">
    <property type="term" value="F:ATP binding"/>
    <property type="evidence" value="ECO:0007669"/>
    <property type="project" value="UniProtKB-KW"/>
</dbReference>
<evidence type="ECO:0000256" key="4">
    <source>
        <dbReference type="ARBA" id="ARBA00022840"/>
    </source>
</evidence>
<keyword evidence="6" id="KW-0418">Kinase</keyword>
<name>A0A5P1RGN7_9GAMM</name>
<gene>
    <name evidence="6" type="ORF">F0U83_00695</name>
</gene>
<dbReference type="InterPro" id="IPR011009">
    <property type="entry name" value="Kinase-like_dom_sf"/>
</dbReference>
<keyword evidence="2" id="KW-0808">Transferase</keyword>
<organism evidence="6 7">
    <name type="scientific">Neptunomonas concharum</name>
    <dbReference type="NCBI Taxonomy" id="1031538"/>
    <lineage>
        <taxon>Bacteria</taxon>
        <taxon>Pseudomonadati</taxon>
        <taxon>Pseudomonadota</taxon>
        <taxon>Gammaproteobacteria</taxon>
        <taxon>Oceanospirillales</taxon>
        <taxon>Oceanospirillaceae</taxon>
        <taxon>Neptunomonas</taxon>
    </lineage>
</organism>
<accession>A0A5P1RGN7</accession>
<evidence type="ECO:0000256" key="3">
    <source>
        <dbReference type="ARBA" id="ARBA00022741"/>
    </source>
</evidence>
<feature type="domain" description="ABC1 atypical kinase-like" evidence="5">
    <location>
        <begin position="80"/>
        <end position="317"/>
    </location>
</feature>
<dbReference type="CDD" id="cd13970">
    <property type="entry name" value="ABC1_ADCK3"/>
    <property type="match status" value="1"/>
</dbReference>
<dbReference type="GO" id="GO:0006744">
    <property type="term" value="P:ubiquinone biosynthetic process"/>
    <property type="evidence" value="ECO:0007669"/>
    <property type="project" value="TreeGrafter"/>
</dbReference>
<evidence type="ECO:0000313" key="6">
    <source>
        <dbReference type="EMBL" id="QEQ98271.1"/>
    </source>
</evidence>
<keyword evidence="4" id="KW-0067">ATP-binding</keyword>
<reference evidence="6 7" key="1">
    <citation type="journal article" date="2019" name="Biochem. Eng. J.">
        <title>Metabolic engineering of the marine bacteria Neptunomonas concharum for the production of acetoin and meso-2,3-butanediol from acetate.</title>
        <authorList>
            <person name="Li W."/>
            <person name="Pu N."/>
            <person name="Liu C.-X."/>
            <person name="Yuan Q.-P."/>
            <person name="Li Z.-J."/>
        </authorList>
    </citation>
    <scope>NUCLEOTIDE SEQUENCE [LARGE SCALE GENOMIC DNA]</scope>
    <source>
        <strain evidence="6 7">JCM17730</strain>
    </source>
</reference>
<dbReference type="SUPFAM" id="SSF56112">
    <property type="entry name" value="Protein kinase-like (PK-like)"/>
    <property type="match status" value="1"/>
</dbReference>
<sequence>MMGMGALAGRLAQNVIAEGSRQLLKGQKPRMSDLLLTKENVSRVTDQLARMRGAAMKVGQLVSMDAGNLLPRELADILARLQDDAIRMPATQWSAILEKSWGADWQEQFSRFSFNPIAAASIGQVHEATDRSGRHMAIKIQYPGVAKSIDSDVANVVSLLKMSGLVPKSLDLEPLIVEARAQLHMEADYRHEGQQMRDYGAAVLSMDQADSFLLPEWFDELSTEQILCMSFLKGAPLASIPPGSLEASRVMSELFRLFFAELLCFGRVQTDPNLANFSYQSDTGKIILLDFGAVRTYAADFVKNYQAALEAATANDAVMLGDALQILGFFQGNINATNRSAVIDIFLMAAEPLRTSGLYDFGTSDLASRIQQRGMSISSDPQAWHTPPPDVLFLHRKMAGLYLMAARLAAKVDVSHIFKEAVQNPP</sequence>
<dbReference type="PANTHER" id="PTHR43851">
    <property type="match status" value="1"/>
</dbReference>
<evidence type="ECO:0000313" key="7">
    <source>
        <dbReference type="Proteomes" id="UP000324760"/>
    </source>
</evidence>